<dbReference type="Pfam" id="PF12253">
    <property type="entry name" value="CAF1A_dimeriz"/>
    <property type="match status" value="1"/>
</dbReference>
<feature type="region of interest" description="Disordered" evidence="5">
    <location>
        <begin position="813"/>
        <end position="1125"/>
    </location>
</feature>
<comment type="caution">
    <text evidence="7">The sequence shown here is derived from an EMBL/GenBank/DDBJ whole genome shotgun (WGS) entry which is preliminary data.</text>
</comment>
<feature type="compositionally biased region" description="Acidic residues" evidence="5">
    <location>
        <begin position="996"/>
        <end position="1009"/>
    </location>
</feature>
<keyword evidence="2" id="KW-0227">DNA damage</keyword>
<evidence type="ECO:0000256" key="2">
    <source>
        <dbReference type="ARBA" id="ARBA00022763"/>
    </source>
</evidence>
<feature type="compositionally biased region" description="Low complexity" evidence="5">
    <location>
        <begin position="205"/>
        <end position="257"/>
    </location>
</feature>
<dbReference type="OrthoDB" id="79480at2759"/>
<feature type="compositionally biased region" description="Polar residues" evidence="5">
    <location>
        <begin position="403"/>
        <end position="419"/>
    </location>
</feature>
<feature type="compositionally biased region" description="Acidic residues" evidence="5">
    <location>
        <begin position="1617"/>
        <end position="1675"/>
    </location>
</feature>
<comment type="subcellular location">
    <subcellularLocation>
        <location evidence="1">Nucleus</location>
    </subcellularLocation>
</comment>
<feature type="region of interest" description="Disordered" evidence="5">
    <location>
        <begin position="388"/>
        <end position="419"/>
    </location>
</feature>
<feature type="compositionally biased region" description="Low complexity" evidence="5">
    <location>
        <begin position="844"/>
        <end position="893"/>
    </location>
</feature>
<feature type="compositionally biased region" description="Basic and acidic residues" evidence="5">
    <location>
        <begin position="58"/>
        <end position="72"/>
    </location>
</feature>
<dbReference type="CDD" id="cd15489">
    <property type="entry name" value="PHD_SF"/>
    <property type="match status" value="1"/>
</dbReference>
<evidence type="ECO:0000313" key="8">
    <source>
        <dbReference type="Proteomes" id="UP001165121"/>
    </source>
</evidence>
<accession>A0A9W7D062</accession>
<feature type="region of interest" description="Disordered" evidence="5">
    <location>
        <begin position="527"/>
        <end position="562"/>
    </location>
</feature>
<feature type="compositionally biased region" description="Low complexity" evidence="5">
    <location>
        <begin position="132"/>
        <end position="196"/>
    </location>
</feature>
<feature type="region of interest" description="Disordered" evidence="5">
    <location>
        <begin position="351"/>
        <end position="371"/>
    </location>
</feature>
<feature type="compositionally biased region" description="Polar residues" evidence="5">
    <location>
        <begin position="699"/>
        <end position="708"/>
    </location>
</feature>
<feature type="domain" description="Chromatin assembly factor 1 subunit A dimerization" evidence="6">
    <location>
        <begin position="1577"/>
        <end position="1646"/>
    </location>
</feature>
<feature type="region of interest" description="Disordered" evidence="5">
    <location>
        <begin position="1616"/>
        <end position="1702"/>
    </location>
</feature>
<feature type="compositionally biased region" description="Acidic residues" evidence="5">
    <location>
        <begin position="677"/>
        <end position="698"/>
    </location>
</feature>
<keyword evidence="4" id="KW-0539">Nucleus</keyword>
<dbReference type="PANTHER" id="PTHR15272">
    <property type="entry name" value="CHROMATIN ASSEMBLY FACTOR 1 SUBUNIT A CAF-1 SUBUNIT A"/>
    <property type="match status" value="1"/>
</dbReference>
<sequence length="1906" mass="202846">MRKRAAAARAKAVEQEAAEPRPPSGEAAASKREVRDVGTEAKHVRKEPQQAAAAQEKQSADDRTESTPKRAEQTAAGGPTSAAVEDATPVQQKTSEQDDPLFQSRVFEPVQFQASDFVTAFDGLAVARRSHPPAARAGAAAASNAAKTAAVESTAATAPATTKTNGAAKPTQASPNATRTAAVGSAAATAPATSKANGSVNPTQTSSNVTTTAAVGSAATTAPATSTANGAANPTQTSTAASPALPTAAKPAPLVAPSNGTPVVKTSTTPVNTASRSAVPAESTTSVPTHASASTTIKSTPKPSTATGTTAPEPTIAKTPPTVNQASVSSGATIPTTETVVVASEIATSSAVASASQPVSKPASSNPVLPSTTAKVTTAKTDVTMHATSSAPTTSANALPTTMPSTSKAHSERIQPNSTTVLLAKKKHQNGDRGKGEEQRLSKLSAAEDAALSDADGVQFVKVTAPPFEVVHDVPVEAPGLGYCSPEFLSFMRECGGEDMDEEDDDPDEVSRSQLKLLNIVDLTSLSDSEDLDSDSESPSPTPRAGVPGAAGLSNLSTGEVEGAGQPKIAAIPSVAGKGTWFVPTLDSERKRAKPERVVCELCEESGLPSRLIRCPTCTKYYHKKCAKENGDESICWNCELGSMIDDSELDAEHDKHNNEYLSYLRAIRRATSPGDDGGEEEGEEEEEQLKEEGDENQGVESKGTTGEENAIMPKSEGSGEASDPFSEGSTNPGRQRWMEFIGGATADVDASFHEVTKRIAEELRDEETKQIYSRGFVSREEFEAQMTEVEEYYITEEARLQQLEREKALEARKAAEVRRTQAAAEQAAADQTGGSAVASKDQPANSDASTAPPAPASVPTQAATSSVLASNSTPSSTTAAAVSTAPPSSAPKKTPRQSSIASFFSPQKADDKAAQSEPQSAAAPAAKSTGGEANSSAKTEGEQQQEEGAKPQNSAKKAGAKPRAKAAAKPKAKGKAKAKPRKKPARFVSPHAMGNDDDEDDLDGDEDVFNTPEAKRARAELEAGGETVPAGAPISDDAIVNEEDIVDVSAADSPKKVNGGDGEALSGEAAGDGVVDLTATSVDEGAGKTAGENGEDRKGQLKAVKLPAVKNAKAAKTPTKRQQKMKEKAAAAAAAAEAKTAPVEPLDPKTQARVDTYKLKTDELTKQFVELLQSKQESDVVMQEIYGAALDCNLDVAVDQSKTRQSLAETWKKLQNHAKSTSNATEEAAAIPSAIEFPHEVKCLIVKGIQGRTSSLSILSGELLTAFKKELEADDVDMEAESITESAGSFNIADAIDRAASLAMEMEIKMLAQRTPHGIRPAKANVFEDTSTDAMWVWEVGNPEKYFKDEAQKTIKRMRKHRKRLGQQLKTLARVVQLLHQKPVDEAKVSAEEAKVGKFGFIVDAEVQKMKDREAKEQERLLAAEEKKRHDLERKQAKDEEKRKREREEEQKKAKSSKRQKQFVSYFAQHSSNSDPAAANSAGTSASTIDMTGDQEAENVSGASESKSAKINRMDAAFSFLGSNDDGPSETSSRSHQSIFLSLKDKRGATKGESDNCSPDGWTAQRFRDPKLGAMKLLQFYENVRPAYYGTYSSRSRVFRGGRRPLAQYTKFDYSVDSDDEWEEEEPGESLSDADDDGDESDEDNLDYEDQWLAYEDEVDYMDDAPADDDEPMDGGDRPMKHKLPSQLQKKRAKAKSVKPAKLEPQIIGPFLCKPNGSDACMENHFSGFTGELLCAPVFESTLMRKAREYEEEQKRLEALRQEQQRKKEQQQEEEKRKADEKKALDATEKTATPAKHPAKIASTTKQVQSAEKSKPQKTKPQKTIPPKTKTPTKVPAAPSSVTPAKLAPTTVTATPPPGKAMKPIDSYFNKSGGPVPVASLQPPQSQQQDEQKSKEGVVEVISVD</sequence>
<dbReference type="GO" id="GO:0006334">
    <property type="term" value="P:nucleosome assembly"/>
    <property type="evidence" value="ECO:0007669"/>
    <property type="project" value="TreeGrafter"/>
</dbReference>
<feature type="compositionally biased region" description="Polar residues" evidence="5">
    <location>
        <begin position="1803"/>
        <end position="1812"/>
    </location>
</feature>
<evidence type="ECO:0000256" key="4">
    <source>
        <dbReference type="ARBA" id="ARBA00023242"/>
    </source>
</evidence>
<feature type="region of interest" description="Disordered" evidence="5">
    <location>
        <begin position="1522"/>
        <end position="1566"/>
    </location>
</feature>
<keyword evidence="8" id="KW-1185">Reference proteome</keyword>
<feature type="region of interest" description="Disordered" evidence="5">
    <location>
        <begin position="1"/>
        <end position="102"/>
    </location>
</feature>
<reference evidence="7" key="1">
    <citation type="submission" date="2023-04" db="EMBL/GenBank/DDBJ databases">
        <title>Phytophthora fragariaefolia NBRC 109709.</title>
        <authorList>
            <person name="Ichikawa N."/>
            <person name="Sato H."/>
            <person name="Tonouchi N."/>
        </authorList>
    </citation>
    <scope>NUCLEOTIDE SEQUENCE</scope>
    <source>
        <strain evidence="7">NBRC 109709</strain>
    </source>
</reference>
<feature type="compositionally biased region" description="Polar residues" evidence="5">
    <location>
        <begin position="897"/>
        <end position="906"/>
    </location>
</feature>
<feature type="region of interest" description="Disordered" evidence="5">
    <location>
        <begin position="1751"/>
        <end position="1906"/>
    </location>
</feature>
<feature type="compositionally biased region" description="Basic and acidic residues" evidence="5">
    <location>
        <begin position="1751"/>
        <end position="1790"/>
    </location>
</feature>
<feature type="compositionally biased region" description="Low complexity" evidence="5">
    <location>
        <begin position="351"/>
        <end position="365"/>
    </location>
</feature>
<protein>
    <submittedName>
        <fullName evidence="7">Unnamed protein product</fullName>
    </submittedName>
</protein>
<evidence type="ECO:0000259" key="6">
    <source>
        <dbReference type="Pfam" id="PF12253"/>
    </source>
</evidence>
<dbReference type="PANTHER" id="PTHR15272:SF0">
    <property type="entry name" value="CHROMATIN ASSEMBLY FACTOR 1 SUBUNIT A"/>
    <property type="match status" value="1"/>
</dbReference>
<dbReference type="InterPro" id="IPR022043">
    <property type="entry name" value="CAF1A_DD"/>
</dbReference>
<feature type="compositionally biased region" description="Low complexity" evidence="5">
    <location>
        <begin position="821"/>
        <end position="830"/>
    </location>
</feature>
<dbReference type="GO" id="GO:0005634">
    <property type="term" value="C:nucleus"/>
    <property type="evidence" value="ECO:0007669"/>
    <property type="project" value="UniProtKB-SubCell"/>
</dbReference>
<feature type="compositionally biased region" description="Low complexity" evidence="5">
    <location>
        <begin position="291"/>
        <end position="307"/>
    </location>
</feature>
<feature type="region of interest" description="Disordered" evidence="5">
    <location>
        <begin position="671"/>
        <end position="736"/>
    </location>
</feature>
<feature type="compositionally biased region" description="Low complexity" evidence="5">
    <location>
        <begin position="1843"/>
        <end position="1855"/>
    </location>
</feature>
<feature type="compositionally biased region" description="Polar residues" evidence="5">
    <location>
        <begin position="321"/>
        <end position="330"/>
    </location>
</feature>
<evidence type="ECO:0000313" key="7">
    <source>
        <dbReference type="EMBL" id="GMF51613.1"/>
    </source>
</evidence>
<organism evidence="7 8">
    <name type="scientific">Phytophthora fragariaefolia</name>
    <dbReference type="NCBI Taxonomy" id="1490495"/>
    <lineage>
        <taxon>Eukaryota</taxon>
        <taxon>Sar</taxon>
        <taxon>Stramenopiles</taxon>
        <taxon>Oomycota</taxon>
        <taxon>Peronosporomycetes</taxon>
        <taxon>Peronosporales</taxon>
        <taxon>Peronosporaceae</taxon>
        <taxon>Phytophthora</taxon>
    </lineage>
</organism>
<name>A0A9W7D062_9STRA</name>
<feature type="compositionally biased region" description="Basic and acidic residues" evidence="5">
    <location>
        <begin position="29"/>
        <end position="48"/>
    </location>
</feature>
<feature type="compositionally biased region" description="Low complexity" evidence="5">
    <location>
        <begin position="1472"/>
        <end position="1489"/>
    </location>
</feature>
<feature type="compositionally biased region" description="Basic residues" evidence="5">
    <location>
        <begin position="1681"/>
        <end position="1700"/>
    </location>
</feature>
<feature type="compositionally biased region" description="Low complexity" evidence="5">
    <location>
        <begin position="1823"/>
        <end position="1835"/>
    </location>
</feature>
<feature type="compositionally biased region" description="Basic residues" evidence="5">
    <location>
        <begin position="959"/>
        <end position="986"/>
    </location>
</feature>
<evidence type="ECO:0000256" key="5">
    <source>
        <dbReference type="SAM" id="MobiDB-lite"/>
    </source>
</evidence>
<evidence type="ECO:0000256" key="3">
    <source>
        <dbReference type="ARBA" id="ARBA00023204"/>
    </source>
</evidence>
<evidence type="ECO:0000256" key="1">
    <source>
        <dbReference type="ARBA" id="ARBA00004123"/>
    </source>
</evidence>
<feature type="compositionally biased region" description="Polar residues" evidence="5">
    <location>
        <begin position="1530"/>
        <end position="1541"/>
    </location>
</feature>
<dbReference type="EMBL" id="BSXT01002925">
    <property type="protein sequence ID" value="GMF51613.1"/>
    <property type="molecule type" value="Genomic_DNA"/>
</dbReference>
<feature type="region of interest" description="Disordered" evidence="5">
    <location>
        <begin position="129"/>
        <end position="330"/>
    </location>
</feature>
<keyword evidence="3" id="KW-0234">DNA repair</keyword>
<feature type="compositionally biased region" description="Basic and acidic residues" evidence="5">
    <location>
        <begin position="1425"/>
        <end position="1454"/>
    </location>
</feature>
<proteinExistence type="predicted"/>
<gene>
    <name evidence="7" type="ORF">Pfra01_002091400</name>
</gene>
<dbReference type="GO" id="GO:0006281">
    <property type="term" value="P:DNA repair"/>
    <property type="evidence" value="ECO:0007669"/>
    <property type="project" value="UniProtKB-KW"/>
</dbReference>
<dbReference type="SUPFAM" id="SSF57903">
    <property type="entry name" value="FYVE/PHD zinc finger"/>
    <property type="match status" value="1"/>
</dbReference>
<dbReference type="InterPro" id="IPR011011">
    <property type="entry name" value="Znf_FYVE_PHD"/>
</dbReference>
<feature type="compositionally biased region" description="Polar residues" evidence="5">
    <location>
        <begin position="258"/>
        <end position="289"/>
    </location>
</feature>
<feature type="region of interest" description="Disordered" evidence="5">
    <location>
        <begin position="1425"/>
        <end position="1509"/>
    </location>
</feature>
<feature type="compositionally biased region" description="Low complexity" evidence="5">
    <location>
        <begin position="916"/>
        <end position="934"/>
    </location>
</feature>
<dbReference type="GO" id="GO:0033186">
    <property type="term" value="C:CAF-1 complex"/>
    <property type="evidence" value="ECO:0007669"/>
    <property type="project" value="TreeGrafter"/>
</dbReference>
<dbReference type="Proteomes" id="UP001165121">
    <property type="component" value="Unassembled WGS sequence"/>
</dbReference>
<feature type="compositionally biased region" description="Basic and acidic residues" evidence="5">
    <location>
        <begin position="1544"/>
        <end position="1555"/>
    </location>
</feature>
<feature type="compositionally biased region" description="Low complexity" evidence="5">
    <location>
        <begin position="388"/>
        <end position="402"/>
    </location>
</feature>